<keyword evidence="1" id="KW-0694">RNA-binding</keyword>
<dbReference type="CDD" id="cd00780">
    <property type="entry name" value="NTF2"/>
    <property type="match status" value="1"/>
</dbReference>
<feature type="region of interest" description="Disordered" evidence="2">
    <location>
        <begin position="392"/>
        <end position="415"/>
    </location>
</feature>
<dbReference type="WBParaSite" id="jg9482">
    <property type="protein sequence ID" value="jg9482"/>
    <property type="gene ID" value="jg9482"/>
</dbReference>
<evidence type="ECO:0000313" key="5">
    <source>
        <dbReference type="WBParaSite" id="jg9482"/>
    </source>
</evidence>
<dbReference type="Gene3D" id="3.10.450.50">
    <property type="match status" value="1"/>
</dbReference>
<evidence type="ECO:0000313" key="4">
    <source>
        <dbReference type="Proteomes" id="UP000887574"/>
    </source>
</evidence>
<feature type="compositionally biased region" description="Polar residues" evidence="2">
    <location>
        <begin position="518"/>
        <end position="528"/>
    </location>
</feature>
<feature type="region of interest" description="Disordered" evidence="2">
    <location>
        <begin position="428"/>
        <end position="528"/>
    </location>
</feature>
<protein>
    <submittedName>
        <fullName evidence="5">NTF2 domain-containing protein</fullName>
    </submittedName>
</protein>
<dbReference type="PROSITE" id="PS50177">
    <property type="entry name" value="NTF2_DOMAIN"/>
    <property type="match status" value="1"/>
</dbReference>
<organism evidence="4 5">
    <name type="scientific">Ditylenchus dipsaci</name>
    <dbReference type="NCBI Taxonomy" id="166011"/>
    <lineage>
        <taxon>Eukaryota</taxon>
        <taxon>Metazoa</taxon>
        <taxon>Ecdysozoa</taxon>
        <taxon>Nematoda</taxon>
        <taxon>Chromadorea</taxon>
        <taxon>Rhabditida</taxon>
        <taxon>Tylenchina</taxon>
        <taxon>Tylenchomorpha</taxon>
        <taxon>Sphaerularioidea</taxon>
        <taxon>Anguinidae</taxon>
        <taxon>Anguininae</taxon>
        <taxon>Ditylenchus</taxon>
    </lineage>
</organism>
<dbReference type="GO" id="GO:0003729">
    <property type="term" value="F:mRNA binding"/>
    <property type="evidence" value="ECO:0007669"/>
    <property type="project" value="TreeGrafter"/>
</dbReference>
<sequence>MLYRLSNGQNTSNGSSRKARTLQVFRRDYRRELGRYATDAKRIKEWYAKFQEGDLKNKKRVGTKFALISSLLLYLSIMEKVDGYNAPTPTDIGRAFVHQYYKKWSGMPTEVFTLSQFYGNDALFSHDGLEAKGQEDIRQAIEKLDYAQCKSRIHSLVCVNGLEDSLVLQVCGEMSVNGDPPRRFLQSLVLCKQAAKRYFVQNDIFQWLDNSFHDTTPADTSNVVPTSTAAPVNNGGGIVEENNELQAPKISESNASGVQQNGHMLSQPATLAELSSMASQPLHQPEVIPTPVVEEITAPEPIIEQQQQQQTQIVPENNITSYKEPTQKFVPNAPKNHVMHEENHVIHPKTWARAVSNSTSNNVNNVMVKTQAPIMDQPVMTDSDEFKVKDGSGDALYDENGIKSQQNYRDKRSGAAFHNGGGGGYRGGFGGAFRGPSNNRGGGPGGRGGGFGGGGFRGNNNNGNNYFRGGPNNGDGGQIGGGGPGNNGGGPPRFNGQPNAERRANNNNEQFRQNTRNVSNRNNGPTQN</sequence>
<evidence type="ECO:0000256" key="1">
    <source>
        <dbReference type="ARBA" id="ARBA00022884"/>
    </source>
</evidence>
<dbReference type="InterPro" id="IPR039539">
    <property type="entry name" value="Ras_GTPase_bind_prot"/>
</dbReference>
<dbReference type="InterPro" id="IPR032710">
    <property type="entry name" value="NTF2-like_dom_sf"/>
</dbReference>
<dbReference type="PANTHER" id="PTHR10693:SF20">
    <property type="entry name" value="AT27578P"/>
    <property type="match status" value="1"/>
</dbReference>
<dbReference type="AlphaFoldDB" id="A0A915EUR4"/>
<dbReference type="InterPro" id="IPR002075">
    <property type="entry name" value="NTF2_dom"/>
</dbReference>
<dbReference type="SUPFAM" id="SSF54427">
    <property type="entry name" value="NTF2-like"/>
    <property type="match status" value="1"/>
</dbReference>
<evidence type="ECO:0000256" key="2">
    <source>
        <dbReference type="SAM" id="MobiDB-lite"/>
    </source>
</evidence>
<dbReference type="InterPro" id="IPR018222">
    <property type="entry name" value="Nuclear_transport_factor_2_euk"/>
</dbReference>
<dbReference type="Proteomes" id="UP000887574">
    <property type="component" value="Unplaced"/>
</dbReference>
<accession>A0A915EUR4</accession>
<reference evidence="5" key="1">
    <citation type="submission" date="2022-11" db="UniProtKB">
        <authorList>
            <consortium name="WormBaseParasite"/>
        </authorList>
    </citation>
    <scope>IDENTIFICATION</scope>
</reference>
<keyword evidence="4" id="KW-1185">Reference proteome</keyword>
<feature type="compositionally biased region" description="Gly residues" evidence="2">
    <location>
        <begin position="440"/>
        <end position="457"/>
    </location>
</feature>
<dbReference type="GO" id="GO:1990904">
    <property type="term" value="C:ribonucleoprotein complex"/>
    <property type="evidence" value="ECO:0007669"/>
    <property type="project" value="TreeGrafter"/>
</dbReference>
<feature type="compositionally biased region" description="Low complexity" evidence="2">
    <location>
        <begin position="458"/>
        <end position="470"/>
    </location>
</feature>
<feature type="compositionally biased region" description="Low complexity" evidence="2">
    <location>
        <begin position="492"/>
        <end position="517"/>
    </location>
</feature>
<feature type="compositionally biased region" description="Gly residues" evidence="2">
    <location>
        <begin position="471"/>
        <end position="491"/>
    </location>
</feature>
<dbReference type="PANTHER" id="PTHR10693">
    <property type="entry name" value="RAS GTPASE-ACTIVATING PROTEIN-BINDING PROTEIN"/>
    <property type="match status" value="1"/>
</dbReference>
<proteinExistence type="predicted"/>
<dbReference type="Pfam" id="PF02136">
    <property type="entry name" value="NTF2"/>
    <property type="match status" value="1"/>
</dbReference>
<feature type="domain" description="NTF2" evidence="3">
    <location>
        <begin position="92"/>
        <end position="207"/>
    </location>
</feature>
<name>A0A915EUR4_9BILA</name>
<dbReference type="GO" id="GO:0005829">
    <property type="term" value="C:cytosol"/>
    <property type="evidence" value="ECO:0007669"/>
    <property type="project" value="TreeGrafter"/>
</dbReference>
<evidence type="ECO:0000259" key="3">
    <source>
        <dbReference type="PROSITE" id="PS50177"/>
    </source>
</evidence>